<dbReference type="Gene3D" id="1.10.443.10">
    <property type="entry name" value="Intergrase catalytic core"/>
    <property type="match status" value="1"/>
</dbReference>
<dbReference type="PROSITE" id="PS51898">
    <property type="entry name" value="TYR_RECOMBINASE"/>
    <property type="match status" value="1"/>
</dbReference>
<keyword evidence="2" id="KW-0229">DNA integration</keyword>
<dbReference type="InterPro" id="IPR038488">
    <property type="entry name" value="Integrase_DNA-bd_sf"/>
</dbReference>
<dbReference type="InterPro" id="IPR002104">
    <property type="entry name" value="Integrase_catalytic"/>
</dbReference>
<accession>A0A443JX66</accession>
<dbReference type="EMBL" id="SAUY01000083">
    <property type="protein sequence ID" value="RWR25113.1"/>
    <property type="molecule type" value="Genomic_DNA"/>
</dbReference>
<dbReference type="RefSeq" id="WP_128234215.1">
    <property type="nucleotide sequence ID" value="NZ_SAUY01000083.1"/>
</dbReference>
<name>A0A443JX66_9RHOB</name>
<keyword evidence="3" id="KW-0233">DNA recombination</keyword>
<evidence type="ECO:0000256" key="2">
    <source>
        <dbReference type="ARBA" id="ARBA00022908"/>
    </source>
</evidence>
<dbReference type="AlphaFoldDB" id="A0A443JX66"/>
<dbReference type="InterPro" id="IPR013762">
    <property type="entry name" value="Integrase-like_cat_sf"/>
</dbReference>
<dbReference type="InterPro" id="IPR050808">
    <property type="entry name" value="Phage_Integrase"/>
</dbReference>
<dbReference type="Pfam" id="PF13356">
    <property type="entry name" value="Arm-DNA-bind_3"/>
    <property type="match status" value="1"/>
</dbReference>
<dbReference type="GO" id="GO:0006310">
    <property type="term" value="P:DNA recombination"/>
    <property type="evidence" value="ECO:0007669"/>
    <property type="project" value="UniProtKB-KW"/>
</dbReference>
<dbReference type="Proteomes" id="UP000284451">
    <property type="component" value="Unassembled WGS sequence"/>
</dbReference>
<dbReference type="GO" id="GO:0003677">
    <property type="term" value="F:DNA binding"/>
    <property type="evidence" value="ECO:0007669"/>
    <property type="project" value="InterPro"/>
</dbReference>
<sequence>MKVKFSKGAIDALPRPASGQKIYWFEEGDGFGIRITPNARTFVFEKRIDGVKRRVPVCKVPVDMDTKFLNEAKAAAKSLAADFAKGVDPVAEKKRKAAEAARKAATTVTLREAFQRYACAGKQKGSGKGTAKKPRTIRDIEKVTGKHFEKWLDKPVTSITGDMIAERHAEIVANADALRAKTQKKLTGRSAQADLAMRYLRAAMNHMNDSSDDDDPVIRPKIIRRVSRVGTGTPMRKPRHVPDGKIPAWVEAVRTGFEGRDFGMVYRDALLFLMLTGARLGEVMGSAEDGYPPLAWTDVDLEKRTVTFRNTKNRSDHTLPMGNALTEMLLERKKRSVSDVVFSDETGRVPGTLRGGYEHIKSLIGVYATPHDLRRTFATVAEKMDMSEYKLKRLLNHTKANVNVADDEANNDNESISNADTTSAYIQISFDDLREPMQKIEDHILRKPSVDADGTEEQSA</sequence>
<protein>
    <submittedName>
        <fullName evidence="5">DUF4102 domain-containing protein</fullName>
    </submittedName>
</protein>
<evidence type="ECO:0000259" key="4">
    <source>
        <dbReference type="PROSITE" id="PS51898"/>
    </source>
</evidence>
<proteinExistence type="inferred from homology"/>
<organism evidence="5 6">
    <name type="scientific">Paenirhodobacter populi</name>
    <dbReference type="NCBI Taxonomy" id="2306993"/>
    <lineage>
        <taxon>Bacteria</taxon>
        <taxon>Pseudomonadati</taxon>
        <taxon>Pseudomonadota</taxon>
        <taxon>Alphaproteobacteria</taxon>
        <taxon>Rhodobacterales</taxon>
        <taxon>Rhodobacter group</taxon>
        <taxon>Paenirhodobacter</taxon>
    </lineage>
</organism>
<comment type="similarity">
    <text evidence="1">Belongs to the 'phage' integrase family.</text>
</comment>
<gene>
    <name evidence="5" type="ORF">D2T29_22340</name>
</gene>
<dbReference type="GO" id="GO:0015074">
    <property type="term" value="P:DNA integration"/>
    <property type="evidence" value="ECO:0007669"/>
    <property type="project" value="UniProtKB-KW"/>
</dbReference>
<dbReference type="InterPro" id="IPR025166">
    <property type="entry name" value="Integrase_DNA_bind_dom"/>
</dbReference>
<comment type="caution">
    <text evidence="5">The sequence shown here is derived from an EMBL/GenBank/DDBJ whole genome shotgun (WGS) entry which is preliminary data.</text>
</comment>
<evidence type="ECO:0000256" key="1">
    <source>
        <dbReference type="ARBA" id="ARBA00008857"/>
    </source>
</evidence>
<dbReference type="Pfam" id="PF00589">
    <property type="entry name" value="Phage_integrase"/>
    <property type="match status" value="1"/>
</dbReference>
<dbReference type="InterPro" id="IPR011010">
    <property type="entry name" value="DNA_brk_join_enz"/>
</dbReference>
<evidence type="ECO:0000256" key="3">
    <source>
        <dbReference type="ARBA" id="ARBA00023172"/>
    </source>
</evidence>
<dbReference type="PANTHER" id="PTHR30629:SF2">
    <property type="entry name" value="PROPHAGE INTEGRASE INTS-RELATED"/>
    <property type="match status" value="1"/>
</dbReference>
<evidence type="ECO:0000313" key="5">
    <source>
        <dbReference type="EMBL" id="RWR25113.1"/>
    </source>
</evidence>
<dbReference type="PANTHER" id="PTHR30629">
    <property type="entry name" value="PROPHAGE INTEGRASE"/>
    <property type="match status" value="1"/>
</dbReference>
<reference evidence="5 6" key="2">
    <citation type="submission" date="2019-01" db="EMBL/GenBank/DDBJ databases">
        <authorList>
            <person name="Li Y."/>
        </authorList>
    </citation>
    <scope>NUCLEOTIDE SEQUENCE [LARGE SCALE GENOMIC DNA]</scope>
    <source>
        <strain evidence="5 6">07D10-4-3</strain>
    </source>
</reference>
<dbReference type="SUPFAM" id="SSF56349">
    <property type="entry name" value="DNA breaking-rejoining enzymes"/>
    <property type="match status" value="1"/>
</dbReference>
<feature type="domain" description="Tyr recombinase" evidence="4">
    <location>
        <begin position="236"/>
        <end position="438"/>
    </location>
</feature>
<reference evidence="5 6" key="1">
    <citation type="submission" date="2019-01" db="EMBL/GenBank/DDBJ databases">
        <title>Sinorhodobacter populi sp. nov. isolated from the symptomatic bark tissue of Populus euramericana canker.</title>
        <authorList>
            <person name="Xu G."/>
        </authorList>
    </citation>
    <scope>NUCLEOTIDE SEQUENCE [LARGE SCALE GENOMIC DNA]</scope>
    <source>
        <strain evidence="5 6">07D10-4-3</strain>
    </source>
</reference>
<dbReference type="Gene3D" id="3.30.160.390">
    <property type="entry name" value="Integrase, DNA-binding domain"/>
    <property type="match status" value="1"/>
</dbReference>
<evidence type="ECO:0000313" key="6">
    <source>
        <dbReference type="Proteomes" id="UP000284451"/>
    </source>
</evidence>